<keyword evidence="2" id="KW-0472">Membrane</keyword>
<proteinExistence type="predicted"/>
<keyword evidence="2" id="KW-1133">Transmembrane helix</keyword>
<feature type="region of interest" description="Disordered" evidence="1">
    <location>
        <begin position="1"/>
        <end position="46"/>
    </location>
</feature>
<evidence type="ECO:0000313" key="4">
    <source>
        <dbReference type="Proteomes" id="UP000324974"/>
    </source>
</evidence>
<reference evidence="4" key="1">
    <citation type="submission" date="2019-08" db="EMBL/GenBank/DDBJ databases">
        <title>Limnoglobus roseus gen. nov., sp. nov., a novel freshwater planctomycete with a giant genome from the family Gemmataceae.</title>
        <authorList>
            <person name="Kulichevskaya I.S."/>
            <person name="Naumoff D.G."/>
            <person name="Miroshnikov K."/>
            <person name="Ivanova A."/>
            <person name="Philippov D.A."/>
            <person name="Hakobyan A."/>
            <person name="Rijpstra I.C."/>
            <person name="Sinninghe Damste J.S."/>
            <person name="Liesack W."/>
            <person name="Dedysh S.N."/>
        </authorList>
    </citation>
    <scope>NUCLEOTIDE SEQUENCE [LARGE SCALE GENOMIC DNA]</scope>
    <source>
        <strain evidence="4">PX52</strain>
    </source>
</reference>
<protein>
    <submittedName>
        <fullName evidence="3">Uncharacterized protein</fullName>
    </submittedName>
</protein>
<keyword evidence="2" id="KW-0812">Transmembrane</keyword>
<dbReference type="KEGG" id="lrs:PX52LOC_02283"/>
<sequence length="251" mass="27268">MSDQPTSGGRWARIYEAMTGASAPPSSHDHDVDTPGAKPESVTAGHEPDRFDAKGIIFVPILVIITAGIAYVIVTTLFSQFEFGKLDTSKGVVQNQQAADEAAKFYNDRIATISSTNPGAEFKEPRLEWLRNIDASRNGKTPDPAYVRSFQPGDKDRTPIMSPQDLHPDRYTDPLSGKKLLADYEYVNDKKSVARIPIADAMKMVHLASKKVTPNTSYGTAPKMSNGGQAVDAAAKEPAPKPAEKKEEGKH</sequence>
<organism evidence="3 4">
    <name type="scientific">Limnoglobus roseus</name>
    <dbReference type="NCBI Taxonomy" id="2598579"/>
    <lineage>
        <taxon>Bacteria</taxon>
        <taxon>Pseudomonadati</taxon>
        <taxon>Planctomycetota</taxon>
        <taxon>Planctomycetia</taxon>
        <taxon>Gemmatales</taxon>
        <taxon>Gemmataceae</taxon>
        <taxon>Limnoglobus</taxon>
    </lineage>
</organism>
<evidence type="ECO:0000313" key="3">
    <source>
        <dbReference type="EMBL" id="QEL15368.1"/>
    </source>
</evidence>
<evidence type="ECO:0000256" key="1">
    <source>
        <dbReference type="SAM" id="MobiDB-lite"/>
    </source>
</evidence>
<keyword evidence="4" id="KW-1185">Reference proteome</keyword>
<name>A0A5C1AE61_9BACT</name>
<dbReference type="Proteomes" id="UP000324974">
    <property type="component" value="Chromosome"/>
</dbReference>
<gene>
    <name evidence="3" type="ORF">PX52LOC_02283</name>
</gene>
<feature type="compositionally biased region" description="Basic and acidic residues" evidence="1">
    <location>
        <begin position="234"/>
        <end position="251"/>
    </location>
</feature>
<dbReference type="AlphaFoldDB" id="A0A5C1AE61"/>
<accession>A0A5C1AE61</accession>
<feature type="transmembrane region" description="Helical" evidence="2">
    <location>
        <begin position="56"/>
        <end position="78"/>
    </location>
</feature>
<dbReference type="RefSeq" id="WP_149110189.1">
    <property type="nucleotide sequence ID" value="NZ_CP042425.1"/>
</dbReference>
<feature type="region of interest" description="Disordered" evidence="1">
    <location>
        <begin position="138"/>
        <end position="174"/>
    </location>
</feature>
<feature type="region of interest" description="Disordered" evidence="1">
    <location>
        <begin position="213"/>
        <end position="251"/>
    </location>
</feature>
<evidence type="ECO:0000256" key="2">
    <source>
        <dbReference type="SAM" id="Phobius"/>
    </source>
</evidence>
<dbReference type="EMBL" id="CP042425">
    <property type="protein sequence ID" value="QEL15368.1"/>
    <property type="molecule type" value="Genomic_DNA"/>
</dbReference>